<protein>
    <recommendedName>
        <fullName evidence="1">REase associating with pPIWI RE domain-containing protein</fullName>
    </recommendedName>
</protein>
<dbReference type="RefSeq" id="WP_123556141.1">
    <property type="nucleotide sequence ID" value="NZ_RJVJ01000001.1"/>
</dbReference>
<dbReference type="OrthoDB" id="580959at2"/>
<accession>A0A8G1UIN4</accession>
<reference evidence="2 3" key="1">
    <citation type="submission" date="2018-11" db="EMBL/GenBank/DDBJ databases">
        <title>Sequencing the genomes of 1000 actinobacteria strains.</title>
        <authorList>
            <person name="Klenk H.-P."/>
        </authorList>
    </citation>
    <scope>NUCLEOTIDE SEQUENCE [LARGE SCALE GENOMIC DNA]</scope>
    <source>
        <strain evidence="2 3">DSM 44780</strain>
    </source>
</reference>
<sequence>MDSEEASGTEQFRQTEALLSAAMAFAVCGDALTREDLSGPGRLERLMEAQGALMAAAGPGHRVRFTDLLERLTGSEAGSMTGLMPEWADPGSLDGLRFLDVDGVAPGDAFDFRLEAERVIRAAKKVGRFAGRVTFTALDDEHSQESVFSAIKGPYYERHRTNLIEHPVVLERETATAVSDRPVLADLEFPTRAIDFYRPVPQHARYRGWWFPCPACRWPMKVSVARVDGREQGKAWCLYRWHEQTGASYLFQPTEAEPPVLHPAFECHVPRGRQGELWTGCVPEVPQAQPVEGHKALVRSVWRSTCVPGLPELRLHRVLNHHLKGTGWRAELWVDGDRIDLHVINDNGPRRKIAFPADFKDYTFVNHLVDKLDMDAGDKGDAKWLVVPDHRDAQVPTLDPVCRRYGMRAITASGFVDEVLAAIREGRA</sequence>
<comment type="caution">
    <text evidence="2">The sequence shown here is derived from an EMBL/GenBank/DDBJ whole genome shotgun (WGS) entry which is preliminary data.</text>
</comment>
<dbReference type="Pfam" id="PF18154">
    <property type="entry name" value="pPIWI_RE_REase"/>
    <property type="match status" value="1"/>
</dbReference>
<evidence type="ECO:0000313" key="3">
    <source>
        <dbReference type="Proteomes" id="UP000267408"/>
    </source>
</evidence>
<evidence type="ECO:0000259" key="1">
    <source>
        <dbReference type="Pfam" id="PF18154"/>
    </source>
</evidence>
<name>A0A8G1UIN4_9ACTN</name>
<dbReference type="Proteomes" id="UP000267408">
    <property type="component" value="Unassembled WGS sequence"/>
</dbReference>
<organism evidence="2 3">
    <name type="scientific">Kitasatospora cineracea</name>
    <dbReference type="NCBI Taxonomy" id="88074"/>
    <lineage>
        <taxon>Bacteria</taxon>
        <taxon>Bacillati</taxon>
        <taxon>Actinomycetota</taxon>
        <taxon>Actinomycetes</taxon>
        <taxon>Kitasatosporales</taxon>
        <taxon>Streptomycetaceae</taxon>
        <taxon>Kitasatospora</taxon>
    </lineage>
</organism>
<dbReference type="InterPro" id="IPR040828">
    <property type="entry name" value="pPIWI_RE_REase"/>
</dbReference>
<evidence type="ECO:0000313" key="2">
    <source>
        <dbReference type="EMBL" id="ROR44693.1"/>
    </source>
</evidence>
<proteinExistence type="predicted"/>
<dbReference type="EMBL" id="RJVJ01000001">
    <property type="protein sequence ID" value="ROR44693.1"/>
    <property type="molecule type" value="Genomic_DNA"/>
</dbReference>
<gene>
    <name evidence="2" type="ORF">EDD39_2899</name>
</gene>
<feature type="domain" description="REase associating with pPIWI RE" evidence="1">
    <location>
        <begin position="309"/>
        <end position="427"/>
    </location>
</feature>
<dbReference type="AlphaFoldDB" id="A0A8G1UIN4"/>